<dbReference type="PRINTS" id="PR00080">
    <property type="entry name" value="SDRFAMILY"/>
</dbReference>
<dbReference type="PATRIC" id="fig|1247726.3.peg.2793"/>
<evidence type="ECO:0000256" key="1">
    <source>
        <dbReference type="ARBA" id="ARBA00006484"/>
    </source>
</evidence>
<comment type="similarity">
    <text evidence="1">Belongs to the short-chain dehydrogenases/reductases (SDR) family.</text>
</comment>
<dbReference type="AlphaFoldDB" id="W0PGB0"/>
<dbReference type="KEGG" id="amim:MIM_c25420"/>
<dbReference type="InterPro" id="IPR002347">
    <property type="entry name" value="SDR_fam"/>
</dbReference>
<keyword evidence="4" id="KW-1185">Reference proteome</keyword>
<dbReference type="InterPro" id="IPR036291">
    <property type="entry name" value="NAD(P)-bd_dom_sf"/>
</dbReference>
<dbReference type="InterPro" id="IPR020904">
    <property type="entry name" value="Sc_DH/Rdtase_CS"/>
</dbReference>
<dbReference type="Pfam" id="PF13561">
    <property type="entry name" value="adh_short_C2"/>
    <property type="match status" value="1"/>
</dbReference>
<dbReference type="Gene3D" id="3.40.50.720">
    <property type="entry name" value="NAD(P)-binding Rossmann-like Domain"/>
    <property type="match status" value="1"/>
</dbReference>
<organism evidence="3 4">
    <name type="scientific">Advenella mimigardefordensis (strain DSM 17166 / LMG 22922 / DPN7)</name>
    <dbReference type="NCBI Taxonomy" id="1247726"/>
    <lineage>
        <taxon>Bacteria</taxon>
        <taxon>Pseudomonadati</taxon>
        <taxon>Pseudomonadota</taxon>
        <taxon>Betaproteobacteria</taxon>
        <taxon>Burkholderiales</taxon>
        <taxon>Alcaligenaceae</taxon>
    </lineage>
</organism>
<evidence type="ECO:0000256" key="2">
    <source>
        <dbReference type="ARBA" id="ARBA00023002"/>
    </source>
</evidence>
<dbReference type="NCBIfam" id="NF005559">
    <property type="entry name" value="PRK07231.1"/>
    <property type="match status" value="1"/>
</dbReference>
<dbReference type="PROSITE" id="PS00061">
    <property type="entry name" value="ADH_SHORT"/>
    <property type="match status" value="1"/>
</dbReference>
<dbReference type="HOGENOM" id="CLU_010194_1_1_4"/>
<reference evidence="3 4" key="1">
    <citation type="journal article" date="2014" name="Microbiology">
        <title>Unravelling the complete genome sequence of Advenella mimigardefordensis strain DPN7T and novel insights in the catabolism of the xenobiotic polythioester precursor 3,3'-dithiodipropionate.</title>
        <authorList>
            <person name="Wubbeler J.H."/>
            <person name="Hiessl S."/>
            <person name="Schuldes J."/>
            <person name="Thurmer A."/>
            <person name="Daniel R."/>
            <person name="Steinbuchel A."/>
        </authorList>
    </citation>
    <scope>NUCLEOTIDE SEQUENCE [LARGE SCALE GENOMIC DNA]</scope>
    <source>
        <strain evidence="4">DSM 17166 / LMG 22922 / DPN7</strain>
    </source>
</reference>
<dbReference type="OrthoDB" id="8557335at2"/>
<protein>
    <submittedName>
        <fullName evidence="3">Putative oxidoreductase, SDR family</fullName>
    </submittedName>
</protein>
<name>W0PGB0_ADVMD</name>
<dbReference type="STRING" id="1247726.MIM_c25420"/>
<dbReference type="CDD" id="cd05233">
    <property type="entry name" value="SDR_c"/>
    <property type="match status" value="1"/>
</dbReference>
<dbReference type="EMBL" id="CP003915">
    <property type="protein sequence ID" value="AHG64612.1"/>
    <property type="molecule type" value="Genomic_DNA"/>
</dbReference>
<dbReference type="PANTHER" id="PTHR42760:SF115">
    <property type="entry name" value="3-OXOACYL-[ACYL-CARRIER-PROTEIN] REDUCTASE FABG"/>
    <property type="match status" value="1"/>
</dbReference>
<dbReference type="PRINTS" id="PR00081">
    <property type="entry name" value="GDHRDH"/>
</dbReference>
<dbReference type="SUPFAM" id="SSF51735">
    <property type="entry name" value="NAD(P)-binding Rossmann-fold domains"/>
    <property type="match status" value="1"/>
</dbReference>
<dbReference type="RefSeq" id="WP_025373255.1">
    <property type="nucleotide sequence ID" value="NZ_CP003915.1"/>
</dbReference>
<evidence type="ECO:0000313" key="4">
    <source>
        <dbReference type="Proteomes" id="UP000019095"/>
    </source>
</evidence>
<dbReference type="GO" id="GO:0016616">
    <property type="term" value="F:oxidoreductase activity, acting on the CH-OH group of donors, NAD or NADP as acceptor"/>
    <property type="evidence" value="ECO:0007669"/>
    <property type="project" value="TreeGrafter"/>
</dbReference>
<dbReference type="eggNOG" id="COG1028">
    <property type="taxonomic scope" value="Bacteria"/>
</dbReference>
<gene>
    <name evidence="3" type="ORF">MIM_c25420</name>
</gene>
<proteinExistence type="inferred from homology"/>
<evidence type="ECO:0000313" key="3">
    <source>
        <dbReference type="EMBL" id="AHG64612.1"/>
    </source>
</evidence>
<dbReference type="PANTHER" id="PTHR42760">
    <property type="entry name" value="SHORT-CHAIN DEHYDROGENASES/REDUCTASES FAMILY MEMBER"/>
    <property type="match status" value="1"/>
</dbReference>
<dbReference type="FunFam" id="3.40.50.720:FF:000084">
    <property type="entry name" value="Short-chain dehydrogenase reductase"/>
    <property type="match status" value="1"/>
</dbReference>
<keyword evidence="2" id="KW-0560">Oxidoreductase</keyword>
<sequence length="255" mass="27167">MNYPDFHLAGKVAIVTGAAQGIGRAIALGLANAGANVAIMDKDAEALAHVKSEIENLDQQALSFALNLENTEAISTVIQDTFSHYGQLDILVNNAGVRVHKRVLEHTLDDWHHTLNVNCAAPLLACQAAAKIMREHGGGSIINIASQMAEVTSPFRVAYCASKAALVQMTRVMAVDWAEYGIRVNAVAPGPTRTPFTTAATESGSMPVSIEKVPLRRIADSEEMIGAVQYLASSASHFVTGSVLVVDGGQSIYWR</sequence>
<accession>W0PGB0</accession>
<dbReference type="Proteomes" id="UP000019095">
    <property type="component" value="Chromosome"/>
</dbReference>